<gene>
    <name evidence="8" type="ORF">FOA43_003196</name>
</gene>
<dbReference type="GeneID" id="62196597"/>
<dbReference type="GO" id="GO:0050660">
    <property type="term" value="F:flavin adenine dinucleotide binding"/>
    <property type="evidence" value="ECO:0007669"/>
    <property type="project" value="InterPro"/>
</dbReference>
<organism evidence="8 9">
    <name type="scientific">Eeniella nana</name>
    <name type="common">Yeast</name>
    <name type="synonym">Brettanomyces nanus</name>
    <dbReference type="NCBI Taxonomy" id="13502"/>
    <lineage>
        <taxon>Eukaryota</taxon>
        <taxon>Fungi</taxon>
        <taxon>Dikarya</taxon>
        <taxon>Ascomycota</taxon>
        <taxon>Saccharomycotina</taxon>
        <taxon>Pichiomycetes</taxon>
        <taxon>Pichiales</taxon>
        <taxon>Pichiaceae</taxon>
        <taxon>Brettanomyces</taxon>
    </lineage>
</organism>
<dbReference type="Proteomes" id="UP000662931">
    <property type="component" value="Chromosome 3"/>
</dbReference>
<evidence type="ECO:0000256" key="2">
    <source>
        <dbReference type="ARBA" id="ARBA00010989"/>
    </source>
</evidence>
<dbReference type="Gene3D" id="3.30.9.10">
    <property type="entry name" value="D-Amino Acid Oxidase, subunit A, domain 2"/>
    <property type="match status" value="1"/>
</dbReference>
<keyword evidence="5" id="KW-0560">Oxidoreductase</keyword>
<evidence type="ECO:0000256" key="6">
    <source>
        <dbReference type="SAM" id="Phobius"/>
    </source>
</evidence>
<dbReference type="EMBL" id="CP064814">
    <property type="protein sequence ID" value="QPG75834.1"/>
    <property type="molecule type" value="Genomic_DNA"/>
</dbReference>
<keyword evidence="9" id="KW-1185">Reference proteome</keyword>
<dbReference type="PANTHER" id="PTHR10961:SF15">
    <property type="entry name" value="FAD DEPENDENT OXIDOREDUCTASE DOMAIN-CONTAINING PROTEIN"/>
    <property type="match status" value="1"/>
</dbReference>
<keyword evidence="3" id="KW-0285">Flavoprotein</keyword>
<dbReference type="PANTHER" id="PTHR10961">
    <property type="entry name" value="PEROXISOMAL SARCOSINE OXIDASE"/>
    <property type="match status" value="1"/>
</dbReference>
<keyword evidence="4" id="KW-0274">FAD</keyword>
<dbReference type="InterPro" id="IPR045170">
    <property type="entry name" value="MTOX"/>
</dbReference>
<dbReference type="InterPro" id="IPR036188">
    <property type="entry name" value="FAD/NAD-bd_sf"/>
</dbReference>
<name>A0A875S9Y7_EENNA</name>
<evidence type="ECO:0000313" key="8">
    <source>
        <dbReference type="EMBL" id="QPG75834.1"/>
    </source>
</evidence>
<evidence type="ECO:0000256" key="5">
    <source>
        <dbReference type="ARBA" id="ARBA00023002"/>
    </source>
</evidence>
<reference evidence="8" key="1">
    <citation type="submission" date="2020-10" db="EMBL/GenBank/DDBJ databases">
        <authorList>
            <person name="Roach M.J.R."/>
        </authorList>
    </citation>
    <scope>NUCLEOTIDE SEQUENCE</scope>
    <source>
        <strain evidence="8">CBS 1945</strain>
    </source>
</reference>
<protein>
    <recommendedName>
        <fullName evidence="7">FAD dependent oxidoreductase domain-containing protein</fullName>
    </recommendedName>
</protein>
<dbReference type="GO" id="GO:0008115">
    <property type="term" value="F:sarcosine oxidase activity"/>
    <property type="evidence" value="ECO:0007669"/>
    <property type="project" value="TreeGrafter"/>
</dbReference>
<evidence type="ECO:0000256" key="3">
    <source>
        <dbReference type="ARBA" id="ARBA00022630"/>
    </source>
</evidence>
<comment type="similarity">
    <text evidence="2">Belongs to the MSOX/MTOX family.</text>
</comment>
<keyword evidence="6" id="KW-0812">Transmembrane</keyword>
<keyword evidence="6" id="KW-1133">Transmembrane helix</keyword>
<feature type="domain" description="FAD dependent oxidoreductase" evidence="7">
    <location>
        <begin position="6"/>
        <end position="420"/>
    </location>
</feature>
<proteinExistence type="inferred from homology"/>
<comment type="cofactor">
    <cofactor evidence="1">
        <name>FAD</name>
        <dbReference type="ChEBI" id="CHEBI:57692"/>
    </cofactor>
</comment>
<sequence length="474" mass="53687">MPKDSKIVIIGSGVFGISAAYHLAKEQYQNIKVFDKGDYDNNKFNPLQGATGASTDFNKLVRASYVEKVHYQNLALESLAVYYEWNKQLKSAAFLPEGLTNDDLIFKNTGYVRLDDYPNNEEERTLANFSKQGLRAYEYDINDPEDIERSKITGWYSKIDPLNQKGTVKTLSGVLDSIAGVANADKALLWMKYLCERTGNVDFIYGPRAGSVSKIVYSSETPEKVVGIETADGKYYPADYVIVAAGGWTPQLLPSKNQERLESVGSTFICVQIPHDRQDLLEKYKNFPMVNWKLTFEGNLRKDGVYMFPATDDGIIKIGANDHFWRYLTGNDKGILSVPNTDFKLLPLESLNTYKKFFRQWLGDLSNAGVKIEKSRYRFSAVGQHNEFVIDFIPGHSNLIVSSGGGFHGFKFLPIIGRFVEGLISGKDYKYAEFFKFDSIPKKDYDIELVKDQANPYALNSVKFVDRKTDYFDL</sequence>
<dbReference type="InterPro" id="IPR006076">
    <property type="entry name" value="FAD-dep_OxRdtase"/>
</dbReference>
<evidence type="ECO:0000259" key="7">
    <source>
        <dbReference type="Pfam" id="PF01266"/>
    </source>
</evidence>
<dbReference type="KEGG" id="bnn:FOA43_003196"/>
<accession>A0A875S9Y7</accession>
<dbReference type="AlphaFoldDB" id="A0A875S9Y7"/>
<dbReference type="SUPFAM" id="SSF51905">
    <property type="entry name" value="FAD/NAD(P)-binding domain"/>
    <property type="match status" value="1"/>
</dbReference>
<dbReference type="Pfam" id="PF01266">
    <property type="entry name" value="DAO"/>
    <property type="match status" value="1"/>
</dbReference>
<feature type="transmembrane region" description="Helical" evidence="6">
    <location>
        <begin position="7"/>
        <end position="24"/>
    </location>
</feature>
<dbReference type="OrthoDB" id="2219495at2759"/>
<keyword evidence="6" id="KW-0472">Membrane</keyword>
<dbReference type="Gene3D" id="3.50.50.60">
    <property type="entry name" value="FAD/NAD(P)-binding domain"/>
    <property type="match status" value="1"/>
</dbReference>
<evidence type="ECO:0000256" key="1">
    <source>
        <dbReference type="ARBA" id="ARBA00001974"/>
    </source>
</evidence>
<evidence type="ECO:0000313" key="9">
    <source>
        <dbReference type="Proteomes" id="UP000662931"/>
    </source>
</evidence>
<dbReference type="RefSeq" id="XP_038779399.1">
    <property type="nucleotide sequence ID" value="XM_038923471.1"/>
</dbReference>
<evidence type="ECO:0000256" key="4">
    <source>
        <dbReference type="ARBA" id="ARBA00022827"/>
    </source>
</evidence>